<organism evidence="2">
    <name type="scientific">Anguilla anguilla</name>
    <name type="common">European freshwater eel</name>
    <name type="synonym">Muraena anguilla</name>
    <dbReference type="NCBI Taxonomy" id="7936"/>
    <lineage>
        <taxon>Eukaryota</taxon>
        <taxon>Metazoa</taxon>
        <taxon>Chordata</taxon>
        <taxon>Craniata</taxon>
        <taxon>Vertebrata</taxon>
        <taxon>Euteleostomi</taxon>
        <taxon>Actinopterygii</taxon>
        <taxon>Neopterygii</taxon>
        <taxon>Teleostei</taxon>
        <taxon>Anguilliformes</taxon>
        <taxon>Anguillidae</taxon>
        <taxon>Anguilla</taxon>
    </lineage>
</organism>
<evidence type="ECO:0000256" key="1">
    <source>
        <dbReference type="SAM" id="MobiDB-lite"/>
    </source>
</evidence>
<dbReference type="EMBL" id="GBXM01021115">
    <property type="protein sequence ID" value="JAH87462.1"/>
    <property type="molecule type" value="Transcribed_RNA"/>
</dbReference>
<protein>
    <submittedName>
        <fullName evidence="2">Uncharacterized protein</fullName>
    </submittedName>
</protein>
<evidence type="ECO:0000313" key="2">
    <source>
        <dbReference type="EMBL" id="JAH87462.1"/>
    </source>
</evidence>
<proteinExistence type="predicted"/>
<reference evidence="2" key="1">
    <citation type="submission" date="2014-11" db="EMBL/GenBank/DDBJ databases">
        <authorList>
            <person name="Amaro Gonzalez C."/>
        </authorList>
    </citation>
    <scope>NUCLEOTIDE SEQUENCE</scope>
</reference>
<feature type="region of interest" description="Disordered" evidence="1">
    <location>
        <begin position="1"/>
        <end position="46"/>
    </location>
</feature>
<reference evidence="2" key="2">
    <citation type="journal article" date="2015" name="Fish Shellfish Immunol.">
        <title>Early steps in the European eel (Anguilla anguilla)-Vibrio vulnificus interaction in the gills: Role of the RtxA13 toxin.</title>
        <authorList>
            <person name="Callol A."/>
            <person name="Pajuelo D."/>
            <person name="Ebbesson L."/>
            <person name="Teles M."/>
            <person name="MacKenzie S."/>
            <person name="Amaro C."/>
        </authorList>
    </citation>
    <scope>NUCLEOTIDE SEQUENCE</scope>
</reference>
<dbReference type="AlphaFoldDB" id="A0A0E9WAU3"/>
<feature type="compositionally biased region" description="Basic and acidic residues" evidence="1">
    <location>
        <begin position="7"/>
        <end position="20"/>
    </location>
</feature>
<name>A0A0E9WAU3_ANGAN</name>
<sequence length="46" mass="5057">MAIGEKPAAEPENHSHRNTETKPMQISDPAPAVPTYPPTCHGMRLF</sequence>
<accession>A0A0E9WAU3</accession>